<evidence type="ECO:0000313" key="1">
    <source>
        <dbReference type="EMBL" id="TLV00716.1"/>
    </source>
</evidence>
<name>A0A5R9KWP7_9BACT</name>
<accession>A0A5R9KWP7</accession>
<organism evidence="1 2">
    <name type="scientific">Dyadobacter luticola</name>
    <dbReference type="NCBI Taxonomy" id="1979387"/>
    <lineage>
        <taxon>Bacteria</taxon>
        <taxon>Pseudomonadati</taxon>
        <taxon>Bacteroidota</taxon>
        <taxon>Cytophagia</taxon>
        <taxon>Cytophagales</taxon>
        <taxon>Spirosomataceae</taxon>
        <taxon>Dyadobacter</taxon>
    </lineage>
</organism>
<sequence>MKGLIIFGICLAIFGCQGSNKSEQNQVKDTTAASAGTFGYDIAFLKKHKKIILLTAPDDPASQAIIIPDYQGRVMTSTASGDGGNSYGWINYKLIESGKLQPHINAFGGEERFWLSPEGGQFSVYFKKGDKFDFEHWQTPAVIDSEAFEVVSSDSSSVVFQKKTTLENHSGTPLDFTIDRKISMLGRRDIEKALAISLDQKVKVTAYVSENTITNNGADWKRESGAIGIWLLGMFTPGAETTIIAPFSKEHSEKPQLTDNYFGEIPKERLVVKDGAVYLKADGKFRSKIGLAPLSAKPFAGSYDAEKNILTIIQYDLDPKGEYLKSTWEEHKEPFKGDALNAYNDGPLADGSQMGPFYELESNSPAKLLKKNEKLNHNQRTYHFEGDKQALNQIAQKVLGVNIDQIGEIFK</sequence>
<dbReference type="Proteomes" id="UP000306402">
    <property type="component" value="Unassembled WGS sequence"/>
</dbReference>
<evidence type="ECO:0000313" key="2">
    <source>
        <dbReference type="Proteomes" id="UP000306402"/>
    </source>
</evidence>
<dbReference type="AlphaFoldDB" id="A0A5R9KWP7"/>
<dbReference type="EMBL" id="VCEJ01000004">
    <property type="protein sequence ID" value="TLV00716.1"/>
    <property type="molecule type" value="Genomic_DNA"/>
</dbReference>
<dbReference type="Pfam" id="PF20583">
    <property type="entry name" value="DUF6786"/>
    <property type="match status" value="1"/>
</dbReference>
<proteinExistence type="predicted"/>
<keyword evidence="2" id="KW-1185">Reference proteome</keyword>
<comment type="caution">
    <text evidence="1">The sequence shown here is derived from an EMBL/GenBank/DDBJ whole genome shotgun (WGS) entry which is preliminary data.</text>
</comment>
<dbReference type="InterPro" id="IPR046713">
    <property type="entry name" value="DUF6786"/>
</dbReference>
<dbReference type="RefSeq" id="WP_138366090.1">
    <property type="nucleotide sequence ID" value="NZ_VCEJ01000004.1"/>
</dbReference>
<protein>
    <recommendedName>
        <fullName evidence="3">Lipoprotein</fullName>
    </recommendedName>
</protein>
<reference evidence="1 2" key="1">
    <citation type="submission" date="2019-05" db="EMBL/GenBank/DDBJ databases">
        <authorList>
            <person name="Qu J.-H."/>
        </authorList>
    </citation>
    <scope>NUCLEOTIDE SEQUENCE [LARGE SCALE GENOMIC DNA]</scope>
    <source>
        <strain evidence="1 2">T17</strain>
    </source>
</reference>
<dbReference type="PROSITE" id="PS51257">
    <property type="entry name" value="PROKAR_LIPOPROTEIN"/>
    <property type="match status" value="1"/>
</dbReference>
<gene>
    <name evidence="1" type="ORF">FEN17_14630</name>
</gene>
<dbReference type="OrthoDB" id="1113889at2"/>
<evidence type="ECO:0008006" key="3">
    <source>
        <dbReference type="Google" id="ProtNLM"/>
    </source>
</evidence>